<name>A0ABP7TS12_9PSEU</name>
<reference evidence="3" key="1">
    <citation type="journal article" date="2019" name="Int. J. Syst. Evol. Microbiol.">
        <title>The Global Catalogue of Microorganisms (GCM) 10K type strain sequencing project: providing services to taxonomists for standard genome sequencing and annotation.</title>
        <authorList>
            <consortium name="The Broad Institute Genomics Platform"/>
            <consortium name="The Broad Institute Genome Sequencing Center for Infectious Disease"/>
            <person name="Wu L."/>
            <person name="Ma J."/>
        </authorList>
    </citation>
    <scope>NUCLEOTIDE SEQUENCE [LARGE SCALE GENOMIC DNA]</scope>
    <source>
        <strain evidence="3">JCM 17342</strain>
    </source>
</reference>
<comment type="caution">
    <text evidence="2">The sequence shown here is derived from an EMBL/GenBank/DDBJ whole genome shotgun (WGS) entry which is preliminary data.</text>
</comment>
<evidence type="ECO:0000313" key="2">
    <source>
        <dbReference type="EMBL" id="GAA4030379.1"/>
    </source>
</evidence>
<evidence type="ECO:0000259" key="1">
    <source>
        <dbReference type="Pfam" id="PF23822"/>
    </source>
</evidence>
<dbReference type="Pfam" id="PF23822">
    <property type="entry name" value="DUF7192"/>
    <property type="match status" value="1"/>
</dbReference>
<dbReference type="EMBL" id="BAABAL010000019">
    <property type="protein sequence ID" value="GAA4030379.1"/>
    <property type="molecule type" value="Genomic_DNA"/>
</dbReference>
<gene>
    <name evidence="2" type="ORF">GCM10022247_64330</name>
</gene>
<feature type="domain" description="DUF7192" evidence="1">
    <location>
        <begin position="11"/>
        <end position="258"/>
    </location>
</feature>
<proteinExistence type="predicted"/>
<dbReference type="Proteomes" id="UP001501747">
    <property type="component" value="Unassembled WGS sequence"/>
</dbReference>
<dbReference type="InterPro" id="IPR055616">
    <property type="entry name" value="DUF7192"/>
</dbReference>
<keyword evidence="3" id="KW-1185">Reference proteome</keyword>
<protein>
    <recommendedName>
        <fullName evidence="1">DUF7192 domain-containing protein</fullName>
    </recommendedName>
</protein>
<dbReference type="RefSeq" id="WP_344883253.1">
    <property type="nucleotide sequence ID" value="NZ_BAABAL010000019.1"/>
</dbReference>
<accession>A0ABP7TS12</accession>
<sequence>MSGFVLAPMLSWQEFLDAATAPPSTSRGKARDFATEWAGATWEEAVRLGRDGWAVALQEADITVGQLRERAGLGSTITVLEPSWDVTGSEVDVGAYLAGVPECMVDAVPRQVSRRGKVITFVIPMSYSSKVRHECIVNRGLALATLCAAIIEAGHSVEIWSGDAGLVNPGTRYRAMVRVISAGEPLDVGRLIFATAHPAMCRRLALGLWDAQPPEIALAMRGAEYGWPPFECQAEDLPEGITDPYVFPYLSEDDTQWNDLETALDWCHRMFADLGLIEG</sequence>
<organism evidence="2 3">
    <name type="scientific">Allokutzneria multivorans</name>
    <dbReference type="NCBI Taxonomy" id="1142134"/>
    <lineage>
        <taxon>Bacteria</taxon>
        <taxon>Bacillati</taxon>
        <taxon>Actinomycetota</taxon>
        <taxon>Actinomycetes</taxon>
        <taxon>Pseudonocardiales</taxon>
        <taxon>Pseudonocardiaceae</taxon>
        <taxon>Allokutzneria</taxon>
    </lineage>
</organism>
<evidence type="ECO:0000313" key="3">
    <source>
        <dbReference type="Proteomes" id="UP001501747"/>
    </source>
</evidence>